<dbReference type="RefSeq" id="WP_106874620.1">
    <property type="nucleotide sequence ID" value="NZ_CP027845.1"/>
</dbReference>
<dbReference type="GO" id="GO:0015276">
    <property type="term" value="F:ligand-gated monoatomic ion channel activity"/>
    <property type="evidence" value="ECO:0007669"/>
    <property type="project" value="InterPro"/>
</dbReference>
<dbReference type="CDD" id="cd13530">
    <property type="entry name" value="PBP2_peptides_like"/>
    <property type="match status" value="1"/>
</dbReference>
<dbReference type="Proteomes" id="UP000241762">
    <property type="component" value="Chromosome"/>
</dbReference>
<accession>A0A2P1P938</accession>
<evidence type="ECO:0000313" key="8">
    <source>
        <dbReference type="Proteomes" id="UP000241762"/>
    </source>
</evidence>
<evidence type="ECO:0000256" key="1">
    <source>
        <dbReference type="ARBA" id="ARBA00004196"/>
    </source>
</evidence>
<dbReference type="Gene3D" id="3.40.190.10">
    <property type="entry name" value="Periplasmic binding protein-like II"/>
    <property type="match status" value="2"/>
</dbReference>
<sequence>MKILSIILSLFLSIYSFAAKDLIVGICADNPPFEFVDQTKRDFFVGFDVDLINAIGEELGRKVKIQNMKFSSLLPALTSNRIDLVISGISATKERSQNVTFSKGYINASMSFLLKKNFKIKSLNDLEGKIIGVQAGSNWHLFAFDLSKKIKDLRIKAIEDNLLLVEDVKAGRIDGLLLEKPQVKRFLSMYTYLESFDIKEPGKPLSIVLRKNDPLEKQVNAAIDSLKKKGIIDSLAKKWLR</sequence>
<keyword evidence="3" id="KW-0732">Signal</keyword>
<feature type="domain" description="Ionotropic glutamate receptor C-terminal" evidence="6">
    <location>
        <begin position="21"/>
        <end position="241"/>
    </location>
</feature>
<evidence type="ECO:0000259" key="6">
    <source>
        <dbReference type="SMART" id="SM00079"/>
    </source>
</evidence>
<comment type="similarity">
    <text evidence="2 4">Belongs to the bacterial solute-binding protein 3 family.</text>
</comment>
<keyword evidence="8" id="KW-1185">Reference proteome</keyword>
<gene>
    <name evidence="7" type="ORF">phytr_8420</name>
</gene>
<dbReference type="PROSITE" id="PS01039">
    <property type="entry name" value="SBP_BACTERIAL_3"/>
    <property type="match status" value="1"/>
</dbReference>
<dbReference type="EMBL" id="CP027845">
    <property type="protein sequence ID" value="AVP87774.1"/>
    <property type="molecule type" value="Genomic_DNA"/>
</dbReference>
<dbReference type="InterPro" id="IPR018313">
    <property type="entry name" value="SBP_3_CS"/>
</dbReference>
<dbReference type="PANTHER" id="PTHR35936">
    <property type="entry name" value="MEMBRANE-BOUND LYTIC MUREIN TRANSGLYCOSYLASE F"/>
    <property type="match status" value="1"/>
</dbReference>
<dbReference type="AlphaFoldDB" id="A0A2P1P938"/>
<evidence type="ECO:0000259" key="5">
    <source>
        <dbReference type="SMART" id="SM00062"/>
    </source>
</evidence>
<dbReference type="OrthoDB" id="6192933at2"/>
<protein>
    <recommendedName>
        <fullName evidence="9">Amino acid ABC transporter substrate-binding protein</fullName>
    </recommendedName>
</protein>
<dbReference type="SMART" id="SM00079">
    <property type="entry name" value="PBPe"/>
    <property type="match status" value="1"/>
</dbReference>
<dbReference type="InterPro" id="IPR001638">
    <property type="entry name" value="Solute-binding_3/MltF_N"/>
</dbReference>
<dbReference type="SMART" id="SM00062">
    <property type="entry name" value="PBPb"/>
    <property type="match status" value="1"/>
</dbReference>
<dbReference type="GO" id="GO:0030313">
    <property type="term" value="C:cell envelope"/>
    <property type="evidence" value="ECO:0007669"/>
    <property type="project" value="UniProtKB-SubCell"/>
</dbReference>
<evidence type="ECO:0000313" key="7">
    <source>
        <dbReference type="EMBL" id="AVP87774.1"/>
    </source>
</evidence>
<dbReference type="Pfam" id="PF00497">
    <property type="entry name" value="SBP_bac_3"/>
    <property type="match status" value="1"/>
</dbReference>
<dbReference type="InterPro" id="IPR001320">
    <property type="entry name" value="Iontro_rcpt_C"/>
</dbReference>
<dbReference type="PANTHER" id="PTHR35936:SF17">
    <property type="entry name" value="ARGININE-BINDING EXTRACELLULAR PROTEIN ARTP"/>
    <property type="match status" value="1"/>
</dbReference>
<comment type="subcellular location">
    <subcellularLocation>
        <location evidence="1">Cell envelope</location>
    </subcellularLocation>
</comment>
<evidence type="ECO:0000256" key="4">
    <source>
        <dbReference type="RuleBase" id="RU003744"/>
    </source>
</evidence>
<reference evidence="7 8" key="1">
    <citation type="submission" date="2018-03" db="EMBL/GenBank/DDBJ databases">
        <title>A gene transfer event suggests a long-term partnership between eustigmatophyte algae and a novel lineage of endosymbiotic bacteria.</title>
        <authorList>
            <person name="Yurchenko T."/>
            <person name="Sevcikova T."/>
            <person name="Pribyl P."/>
            <person name="El Karkouri K."/>
            <person name="Klimes V."/>
            <person name="Amaral R."/>
            <person name="Zbrankova V."/>
            <person name="Kim E."/>
            <person name="Raoult D."/>
            <person name="Santos L.M.A."/>
            <person name="Elias M."/>
        </authorList>
    </citation>
    <scope>NUCLEOTIDE SEQUENCE [LARGE SCALE GENOMIC DNA]</scope>
    <source>
        <strain evidence="7">CCALA 838</strain>
    </source>
</reference>
<name>A0A2P1P938_9RICK</name>
<evidence type="ECO:0000256" key="3">
    <source>
        <dbReference type="ARBA" id="ARBA00022729"/>
    </source>
</evidence>
<dbReference type="SUPFAM" id="SSF53850">
    <property type="entry name" value="Periplasmic binding protein-like II"/>
    <property type="match status" value="1"/>
</dbReference>
<proteinExistence type="inferred from homology"/>
<evidence type="ECO:0000256" key="2">
    <source>
        <dbReference type="ARBA" id="ARBA00010333"/>
    </source>
</evidence>
<evidence type="ECO:0008006" key="9">
    <source>
        <dbReference type="Google" id="ProtNLM"/>
    </source>
</evidence>
<organism evidence="7 8">
    <name type="scientific">Candidatus Phycorickettsia trachydisci</name>
    <dbReference type="NCBI Taxonomy" id="2115978"/>
    <lineage>
        <taxon>Bacteria</taxon>
        <taxon>Pseudomonadati</taxon>
        <taxon>Pseudomonadota</taxon>
        <taxon>Alphaproteobacteria</taxon>
        <taxon>Rickettsiales</taxon>
        <taxon>Rickettsiaceae</taxon>
        <taxon>Candidatus Phycorickettsia</taxon>
    </lineage>
</organism>
<dbReference type="GO" id="GO:0016020">
    <property type="term" value="C:membrane"/>
    <property type="evidence" value="ECO:0007669"/>
    <property type="project" value="InterPro"/>
</dbReference>
<feature type="domain" description="Solute-binding protein family 3/N-terminal" evidence="5">
    <location>
        <begin position="21"/>
        <end position="241"/>
    </location>
</feature>
<dbReference type="KEGG" id="ptc:phytr_8420"/>